<dbReference type="InterPro" id="IPR029486">
    <property type="entry name" value="GH97_N"/>
</dbReference>
<accession>A0ABV5WC37</accession>
<protein>
    <submittedName>
        <fullName evidence="2">Glycoside hydrolase family 97 N-terminal domain-containing protein</fullName>
    </submittedName>
</protein>
<dbReference type="RefSeq" id="WP_379948440.1">
    <property type="nucleotide sequence ID" value="NZ_JBHMAF010000020.1"/>
</dbReference>
<sequence length="144" mass="17129">MDRNLYISSPDGRVHVTFMLKNGVPYYAVRYFDKDILAGSKLGFIFKKGAPLNQNFFIVSSKYDSFDQTWTQPWREVKDIRNQYNELRIDLEEAATVHRKMTIVFRVYNDGLGFRYELPAQEHVSDFEIMDEETRCFDFFPTRN</sequence>
<organism evidence="2 3">
    <name type="scientific">Ectobacillus funiculus</name>
    <dbReference type="NCBI Taxonomy" id="137993"/>
    <lineage>
        <taxon>Bacteria</taxon>
        <taxon>Bacillati</taxon>
        <taxon>Bacillota</taxon>
        <taxon>Bacilli</taxon>
        <taxon>Bacillales</taxon>
        <taxon>Bacillaceae</taxon>
        <taxon>Ectobacillus</taxon>
    </lineage>
</organism>
<dbReference type="EMBL" id="JBHMAF010000020">
    <property type="protein sequence ID" value="MFB9758160.1"/>
    <property type="molecule type" value="Genomic_DNA"/>
</dbReference>
<feature type="domain" description="Glycosyl-hydrolase 97 N-terminal" evidence="1">
    <location>
        <begin position="7"/>
        <end position="135"/>
    </location>
</feature>
<comment type="caution">
    <text evidence="2">The sequence shown here is derived from an EMBL/GenBank/DDBJ whole genome shotgun (WGS) entry which is preliminary data.</text>
</comment>
<evidence type="ECO:0000313" key="2">
    <source>
        <dbReference type="EMBL" id="MFB9758160.1"/>
    </source>
</evidence>
<gene>
    <name evidence="2" type="ORF">ACFFMS_06420</name>
</gene>
<dbReference type="GO" id="GO:0016787">
    <property type="term" value="F:hydrolase activity"/>
    <property type="evidence" value="ECO:0007669"/>
    <property type="project" value="UniProtKB-KW"/>
</dbReference>
<evidence type="ECO:0000313" key="3">
    <source>
        <dbReference type="Proteomes" id="UP001589609"/>
    </source>
</evidence>
<reference evidence="2 3" key="1">
    <citation type="submission" date="2024-09" db="EMBL/GenBank/DDBJ databases">
        <authorList>
            <person name="Sun Q."/>
            <person name="Mori K."/>
        </authorList>
    </citation>
    <scope>NUCLEOTIDE SEQUENCE [LARGE SCALE GENOMIC DNA]</scope>
    <source>
        <strain evidence="2 3">JCM 11201</strain>
    </source>
</reference>
<keyword evidence="2" id="KW-0378">Hydrolase</keyword>
<dbReference type="Pfam" id="PF14508">
    <property type="entry name" value="GH97_N"/>
    <property type="match status" value="1"/>
</dbReference>
<proteinExistence type="predicted"/>
<dbReference type="Gene3D" id="2.70.98.10">
    <property type="match status" value="1"/>
</dbReference>
<evidence type="ECO:0000259" key="1">
    <source>
        <dbReference type="Pfam" id="PF14508"/>
    </source>
</evidence>
<dbReference type="PANTHER" id="PTHR35803">
    <property type="entry name" value="GLUCAN 1,4-ALPHA-GLUCOSIDASE SUSB-RELATED"/>
    <property type="match status" value="1"/>
</dbReference>
<dbReference type="InterPro" id="IPR014718">
    <property type="entry name" value="GH-type_carb-bd"/>
</dbReference>
<dbReference type="Proteomes" id="UP001589609">
    <property type="component" value="Unassembled WGS sequence"/>
</dbReference>
<keyword evidence="3" id="KW-1185">Reference proteome</keyword>
<name>A0ABV5WC37_9BACI</name>
<dbReference type="InterPro" id="IPR052720">
    <property type="entry name" value="Glycosyl_hydrolase_97"/>
</dbReference>